<evidence type="ECO:0000256" key="1">
    <source>
        <dbReference type="SAM" id="MobiDB-lite"/>
    </source>
</evidence>
<evidence type="ECO:0008006" key="4">
    <source>
        <dbReference type="Google" id="ProtNLM"/>
    </source>
</evidence>
<dbReference type="PANTHER" id="PTHR28042">
    <property type="entry name" value="E3 UBIQUITIN-PROTEIN LIGASE COMPLEX SLX5-SLX8 SUBUNIT SLX5"/>
    <property type="match status" value="1"/>
</dbReference>
<dbReference type="HOGENOM" id="CLU_050547_0_0_1"/>
<keyword evidence="3" id="KW-1185">Reference proteome</keyword>
<dbReference type="GO" id="GO:0033768">
    <property type="term" value="C:SUMO-targeted ubiquitin ligase complex"/>
    <property type="evidence" value="ECO:0007669"/>
    <property type="project" value="TreeGrafter"/>
</dbReference>
<feature type="compositionally biased region" description="Basic residues" evidence="1">
    <location>
        <begin position="160"/>
        <end position="169"/>
    </location>
</feature>
<protein>
    <recommendedName>
        <fullName evidence="4">Cell cycle control protein</fullName>
    </recommendedName>
</protein>
<dbReference type="GO" id="GO:0004842">
    <property type="term" value="F:ubiquitin-protein transferase activity"/>
    <property type="evidence" value="ECO:0007669"/>
    <property type="project" value="TreeGrafter"/>
</dbReference>
<feature type="region of interest" description="Disordered" evidence="1">
    <location>
        <begin position="138"/>
        <end position="173"/>
    </location>
</feature>
<reference evidence="2 3" key="1">
    <citation type="journal article" date="2015" name="Genome Announc.">
        <title>Draft Genome Sequence and Gene Annotation of the Entomopathogenic Fungus Verticillium hemipterigenum.</title>
        <authorList>
            <person name="Horn F."/>
            <person name="Habel A."/>
            <person name="Scharf D.H."/>
            <person name="Dworschak J."/>
            <person name="Brakhage A.A."/>
            <person name="Guthke R."/>
            <person name="Hertweck C."/>
            <person name="Linde J."/>
        </authorList>
    </citation>
    <scope>NUCLEOTIDE SEQUENCE [LARGE SCALE GENOMIC DNA]</scope>
</reference>
<name>A0A0A1TLS7_9HYPO</name>
<organism evidence="2 3">
    <name type="scientific">[Torrubiella] hemipterigena</name>
    <dbReference type="NCBI Taxonomy" id="1531966"/>
    <lineage>
        <taxon>Eukaryota</taxon>
        <taxon>Fungi</taxon>
        <taxon>Dikarya</taxon>
        <taxon>Ascomycota</taxon>
        <taxon>Pezizomycotina</taxon>
        <taxon>Sordariomycetes</taxon>
        <taxon>Hypocreomycetidae</taxon>
        <taxon>Hypocreales</taxon>
        <taxon>Clavicipitaceae</taxon>
        <taxon>Clavicipitaceae incertae sedis</taxon>
        <taxon>'Torrubiella' clade</taxon>
    </lineage>
</organism>
<evidence type="ECO:0000313" key="2">
    <source>
        <dbReference type="EMBL" id="CEJ91798.1"/>
    </source>
</evidence>
<dbReference type="AlphaFoldDB" id="A0A0A1TLS7"/>
<dbReference type="OrthoDB" id="2398441at2759"/>
<feature type="region of interest" description="Disordered" evidence="1">
    <location>
        <begin position="95"/>
        <end position="116"/>
    </location>
</feature>
<dbReference type="EMBL" id="CDHN01000004">
    <property type="protein sequence ID" value="CEJ91798.1"/>
    <property type="molecule type" value="Genomic_DNA"/>
</dbReference>
<accession>A0A0A1TLS7</accession>
<dbReference type="STRING" id="1531966.A0A0A1TLS7"/>
<dbReference type="Proteomes" id="UP000039046">
    <property type="component" value="Unassembled WGS sequence"/>
</dbReference>
<gene>
    <name evidence="2" type="ORF">VHEMI07489</name>
</gene>
<sequence>MAQAGDVGRDVLSDDDLIEIHVGRVGRPDPEVYILNGPLPPSFSRPSRQRHRDAEQQAPPAAETTVIDLTEEPDSPVHSRLPQVALPGMNNHPHQQHVHVYPRPPGRNPRRTNSVRITPPRLARSESIVLASESQFIDLTGDDDINPSNPPPPAYEEGRRSRRNNRLPRLRPDAPYSWESLETRPRDLQSIARAFGESLAGILNASSNMTSTLHGLHFHHFTTRAHPSPYPIPPREPSKPPLEEYPPAREGFTRNTCANPEEEDETIVVCPSCNDEMAYDPADVAGSSAPATTATGKKRKRAHGEHHFWALKKCGHVYCAECFENRRPTKSSTVTTGFRQPLGKPVTELRCAVADCETKVTNKGEWIGIYL</sequence>
<dbReference type="PANTHER" id="PTHR28042:SF1">
    <property type="entry name" value="E3 UBIQUITIN-PROTEIN LIGASE COMPLEX SLX5-SLX8 SUBUNIT SLX5"/>
    <property type="match status" value="1"/>
</dbReference>
<proteinExistence type="predicted"/>
<evidence type="ECO:0000313" key="3">
    <source>
        <dbReference type="Proteomes" id="UP000039046"/>
    </source>
</evidence>
<feature type="region of interest" description="Disordered" evidence="1">
    <location>
        <begin position="29"/>
        <end position="67"/>
    </location>
</feature>
<dbReference type="InterPro" id="IPR038886">
    <property type="entry name" value="E3_SLX5/Rfp1"/>
</dbReference>